<dbReference type="OrthoDB" id="7477356at2"/>
<dbReference type="SMART" id="SM00357">
    <property type="entry name" value="CSP"/>
    <property type="match status" value="1"/>
</dbReference>
<proteinExistence type="predicted"/>
<dbReference type="InterPro" id="IPR011129">
    <property type="entry name" value="CSD"/>
</dbReference>
<dbReference type="Gene3D" id="2.40.50.140">
    <property type="entry name" value="Nucleic acid-binding proteins"/>
    <property type="match status" value="1"/>
</dbReference>
<name>A0A2S0WJ67_9ACTN</name>
<gene>
    <name evidence="1" type="ORF">C3E78_03375</name>
</gene>
<protein>
    <submittedName>
        <fullName evidence="1">Cold-shock protein</fullName>
    </submittedName>
</protein>
<dbReference type="PROSITE" id="PS51857">
    <property type="entry name" value="CSD_2"/>
    <property type="match status" value="1"/>
</dbReference>
<dbReference type="CDD" id="cd04458">
    <property type="entry name" value="CSP_CDS"/>
    <property type="match status" value="1"/>
</dbReference>
<accession>A0A5F2EN31</accession>
<keyword evidence="2" id="KW-1185">Reference proteome</keyword>
<evidence type="ECO:0000313" key="2">
    <source>
        <dbReference type="Proteomes" id="UP000244384"/>
    </source>
</evidence>
<dbReference type="InterPro" id="IPR050181">
    <property type="entry name" value="Cold_shock_domain"/>
</dbReference>
<accession>A0A2S0WJ67</accession>
<dbReference type="InterPro" id="IPR002059">
    <property type="entry name" value="CSP_DNA-bd"/>
</dbReference>
<dbReference type="PRINTS" id="PR00050">
    <property type="entry name" value="COLDSHOCK"/>
</dbReference>
<organism evidence="1 2">
    <name type="scientific">Aeromicrobium chenweiae</name>
    <dbReference type="NCBI Taxonomy" id="2079793"/>
    <lineage>
        <taxon>Bacteria</taxon>
        <taxon>Bacillati</taxon>
        <taxon>Actinomycetota</taxon>
        <taxon>Actinomycetes</taxon>
        <taxon>Propionibacteriales</taxon>
        <taxon>Nocardioidaceae</taxon>
        <taxon>Aeromicrobium</taxon>
    </lineage>
</organism>
<dbReference type="EMBL" id="CP026952">
    <property type="protein sequence ID" value="AWB91337.1"/>
    <property type="molecule type" value="Genomic_DNA"/>
</dbReference>
<dbReference type="RefSeq" id="WP_108576983.1">
    <property type="nucleotide sequence ID" value="NZ_CP026952.1"/>
</dbReference>
<sequence length="131" mass="14260">MPTGKVKWYDAGKGFGFLTQENGPDVHVRSDALPDGVTTLKAGTRVEFGIVQGSRGDQALQVRVLDPVSSVSRAQQQARRKDPEAMAVIVEDLIRMLDSVGEAYRHGRHPDAKKAKPVAQVLRAVATELEL</sequence>
<reference evidence="2" key="1">
    <citation type="submission" date="2018-01" db="EMBL/GenBank/DDBJ databases">
        <authorList>
            <person name="Li J."/>
        </authorList>
    </citation>
    <scope>NUCLEOTIDE SEQUENCE [LARGE SCALE GENOMIC DNA]</scope>
    <source>
        <strain evidence="2">592</strain>
    </source>
</reference>
<dbReference type="InterPro" id="IPR012340">
    <property type="entry name" value="NA-bd_OB-fold"/>
</dbReference>
<dbReference type="KEGG" id="aez:C3E78_03375"/>
<dbReference type="Pfam" id="PF00313">
    <property type="entry name" value="CSD"/>
    <property type="match status" value="1"/>
</dbReference>
<dbReference type="GO" id="GO:0003676">
    <property type="term" value="F:nucleic acid binding"/>
    <property type="evidence" value="ECO:0007669"/>
    <property type="project" value="InterPro"/>
</dbReference>
<dbReference type="SUPFAM" id="SSF50249">
    <property type="entry name" value="Nucleic acid-binding proteins"/>
    <property type="match status" value="1"/>
</dbReference>
<evidence type="ECO:0000313" key="1">
    <source>
        <dbReference type="EMBL" id="AWB91337.1"/>
    </source>
</evidence>
<dbReference type="PANTHER" id="PTHR11544">
    <property type="entry name" value="COLD SHOCK DOMAIN CONTAINING PROTEINS"/>
    <property type="match status" value="1"/>
</dbReference>
<dbReference type="AlphaFoldDB" id="A0A2S0WJ67"/>
<dbReference type="Proteomes" id="UP000244384">
    <property type="component" value="Chromosome"/>
</dbReference>